<evidence type="ECO:0000313" key="3">
    <source>
        <dbReference type="Proteomes" id="UP001066276"/>
    </source>
</evidence>
<proteinExistence type="predicted"/>
<accession>A0AAV7TPI9</accession>
<dbReference type="Proteomes" id="UP001066276">
    <property type="component" value="Chromosome 3_2"/>
</dbReference>
<keyword evidence="3" id="KW-1185">Reference proteome</keyword>
<dbReference type="EMBL" id="JANPWB010000006">
    <property type="protein sequence ID" value="KAJ1178161.1"/>
    <property type="molecule type" value="Genomic_DNA"/>
</dbReference>
<feature type="region of interest" description="Disordered" evidence="1">
    <location>
        <begin position="1"/>
        <end position="109"/>
    </location>
</feature>
<gene>
    <name evidence="2" type="ORF">NDU88_003408</name>
</gene>
<dbReference type="AlphaFoldDB" id="A0AAV7TPI9"/>
<evidence type="ECO:0000313" key="2">
    <source>
        <dbReference type="EMBL" id="KAJ1178161.1"/>
    </source>
</evidence>
<comment type="caution">
    <text evidence="2">The sequence shown here is derived from an EMBL/GenBank/DDBJ whole genome shotgun (WGS) entry which is preliminary data.</text>
</comment>
<feature type="compositionally biased region" description="Polar residues" evidence="1">
    <location>
        <begin position="145"/>
        <end position="155"/>
    </location>
</feature>
<name>A0AAV7TPI9_PLEWA</name>
<evidence type="ECO:0000256" key="1">
    <source>
        <dbReference type="SAM" id="MobiDB-lite"/>
    </source>
</evidence>
<reference evidence="2" key="1">
    <citation type="journal article" date="2022" name="bioRxiv">
        <title>Sequencing and chromosome-scale assembly of the giantPleurodeles waltlgenome.</title>
        <authorList>
            <person name="Brown T."/>
            <person name="Elewa A."/>
            <person name="Iarovenko S."/>
            <person name="Subramanian E."/>
            <person name="Araus A.J."/>
            <person name="Petzold A."/>
            <person name="Susuki M."/>
            <person name="Suzuki K.-i.T."/>
            <person name="Hayashi T."/>
            <person name="Toyoda A."/>
            <person name="Oliveira C."/>
            <person name="Osipova E."/>
            <person name="Leigh N.D."/>
            <person name="Simon A."/>
            <person name="Yun M.H."/>
        </authorList>
    </citation>
    <scope>NUCLEOTIDE SEQUENCE</scope>
    <source>
        <strain evidence="2">20211129_DDA</strain>
        <tissue evidence="2">Liver</tissue>
    </source>
</reference>
<sequence>MRSRGLRAPRLSTPTRARQAPLPGPQRRYAAASHSPANPLPCSPLGRSVYLSPAWGACRAGPDPPGATPQSPTRDRRITPSTRGRSAAPFHTGTEDPPAPATSTPLPLGLTSFVASFDHDPPQRQAQHSTRTSCSQLCGCFTSPRHSAQADSTPTEPHAPSVPAGLRCSTRVAV</sequence>
<protein>
    <submittedName>
        <fullName evidence="2">Uncharacterized protein</fullName>
    </submittedName>
</protein>
<feature type="region of interest" description="Disordered" evidence="1">
    <location>
        <begin position="145"/>
        <end position="174"/>
    </location>
</feature>
<organism evidence="2 3">
    <name type="scientific">Pleurodeles waltl</name>
    <name type="common">Iberian ribbed newt</name>
    <dbReference type="NCBI Taxonomy" id="8319"/>
    <lineage>
        <taxon>Eukaryota</taxon>
        <taxon>Metazoa</taxon>
        <taxon>Chordata</taxon>
        <taxon>Craniata</taxon>
        <taxon>Vertebrata</taxon>
        <taxon>Euteleostomi</taxon>
        <taxon>Amphibia</taxon>
        <taxon>Batrachia</taxon>
        <taxon>Caudata</taxon>
        <taxon>Salamandroidea</taxon>
        <taxon>Salamandridae</taxon>
        <taxon>Pleurodelinae</taxon>
        <taxon>Pleurodeles</taxon>
    </lineage>
</organism>